<evidence type="ECO:0000313" key="3">
    <source>
        <dbReference type="Proteomes" id="UP000234530"/>
    </source>
</evidence>
<sequence>MRAVDANRALPLTVASLLTALAGPVSAATFRAPQGCNLEMTIQNRGCTVSQIYRCSADPAGYQHVAIFGQDGMTHLSTIDAETRWIESTDPETGLIDRLVEAAEDHASFSTLKQTGRDDFDFWTESNTGEKLHHVGHDELTGETVTIDGIALEKTRFQLTTTGSDGQVLIQREGQQFISRANGRFYGGIETYSDWTGASGESNDSPVDFSFPGQPGYGETEPQYDCDMMVAQLLQERAMQ</sequence>
<accession>A0A2H5F2F2</accession>
<dbReference type="Proteomes" id="UP000234530">
    <property type="component" value="Chromosome"/>
</dbReference>
<dbReference type="KEGG" id="pzh:CX676_17525"/>
<reference evidence="2 3" key="1">
    <citation type="journal article" date="2013" name="Antonie Van Leeuwenhoek">
        <title>Paracoccus zhejiangensis sp. nov., isolated from activated sludge in wastewater-treatment system.</title>
        <authorList>
            <person name="Wu Z.G."/>
            <person name="Zhang D.F."/>
            <person name="Liu Y.L."/>
            <person name="Wang F."/>
            <person name="Jiang X."/>
            <person name="Li C."/>
            <person name="Li S.P."/>
            <person name="Hong Q."/>
            <person name="Li W.J."/>
        </authorList>
    </citation>
    <scope>NUCLEOTIDE SEQUENCE [LARGE SCALE GENOMIC DNA]</scope>
    <source>
        <strain evidence="2 3">J6</strain>
    </source>
</reference>
<protein>
    <recommendedName>
        <fullName evidence="4">Transferrin-binding protein B C-lobe/N-lobe beta barrel domain-containing protein</fullName>
    </recommendedName>
</protein>
<organism evidence="2 3">
    <name type="scientific">Paracoccus zhejiangensis</name>
    <dbReference type="NCBI Taxonomy" id="1077935"/>
    <lineage>
        <taxon>Bacteria</taxon>
        <taxon>Pseudomonadati</taxon>
        <taxon>Pseudomonadota</taxon>
        <taxon>Alphaproteobacteria</taxon>
        <taxon>Rhodobacterales</taxon>
        <taxon>Paracoccaceae</taxon>
        <taxon>Paracoccus</taxon>
    </lineage>
</organism>
<name>A0A2H5F2F2_9RHOB</name>
<evidence type="ECO:0000313" key="2">
    <source>
        <dbReference type="EMBL" id="AUH65731.1"/>
    </source>
</evidence>
<feature type="signal peptide" evidence="1">
    <location>
        <begin position="1"/>
        <end position="27"/>
    </location>
</feature>
<evidence type="ECO:0000256" key="1">
    <source>
        <dbReference type="SAM" id="SignalP"/>
    </source>
</evidence>
<dbReference type="EMBL" id="CP025430">
    <property type="protein sequence ID" value="AUH65731.1"/>
    <property type="molecule type" value="Genomic_DNA"/>
</dbReference>
<keyword evidence="1" id="KW-0732">Signal</keyword>
<proteinExistence type="predicted"/>
<keyword evidence="3" id="KW-1185">Reference proteome</keyword>
<evidence type="ECO:0008006" key="4">
    <source>
        <dbReference type="Google" id="ProtNLM"/>
    </source>
</evidence>
<dbReference type="AlphaFoldDB" id="A0A2H5F2F2"/>
<feature type="chain" id="PRO_5014112009" description="Transferrin-binding protein B C-lobe/N-lobe beta barrel domain-containing protein" evidence="1">
    <location>
        <begin position="28"/>
        <end position="240"/>
    </location>
</feature>
<dbReference type="OrthoDB" id="7844595at2"/>
<gene>
    <name evidence="2" type="ORF">CX676_17525</name>
</gene>